<name>A0A5M3PMZ3_9GAMM</name>
<accession>A0A5M3PMZ3</accession>
<dbReference type="PANTHER" id="PTHR44757">
    <property type="entry name" value="DIGUANYLATE CYCLASE DGCP"/>
    <property type="match status" value="1"/>
</dbReference>
<dbReference type="AlphaFoldDB" id="A0A5M3PMZ3"/>
<organism evidence="11 12">
    <name type="scientific">Marinobacter salsuginis</name>
    <dbReference type="NCBI Taxonomy" id="418719"/>
    <lineage>
        <taxon>Bacteria</taxon>
        <taxon>Pseudomonadati</taxon>
        <taxon>Pseudomonadota</taxon>
        <taxon>Gammaproteobacteria</taxon>
        <taxon>Pseudomonadales</taxon>
        <taxon>Marinobacteraceae</taxon>
        <taxon>Marinobacter</taxon>
    </lineage>
</organism>
<evidence type="ECO:0000256" key="2">
    <source>
        <dbReference type="ARBA" id="ARBA00012282"/>
    </source>
</evidence>
<dbReference type="PANTHER" id="PTHR44757:SF2">
    <property type="entry name" value="BIOFILM ARCHITECTURE MAINTENANCE PROTEIN MBAA"/>
    <property type="match status" value="1"/>
</dbReference>
<dbReference type="SMART" id="SM01079">
    <property type="entry name" value="CHASE"/>
    <property type="match status" value="1"/>
</dbReference>
<keyword evidence="5 7" id="KW-1133">Transmembrane helix</keyword>
<dbReference type="InterPro" id="IPR052155">
    <property type="entry name" value="Biofilm_reg_signaling"/>
</dbReference>
<dbReference type="SUPFAM" id="SSF55073">
    <property type="entry name" value="Nucleotide cyclase"/>
    <property type="match status" value="1"/>
</dbReference>
<evidence type="ECO:0000313" key="12">
    <source>
        <dbReference type="Proteomes" id="UP000340077"/>
    </source>
</evidence>
<evidence type="ECO:0000259" key="8">
    <source>
        <dbReference type="PROSITE" id="PS50839"/>
    </source>
</evidence>
<evidence type="ECO:0000259" key="9">
    <source>
        <dbReference type="PROSITE" id="PS50883"/>
    </source>
</evidence>
<dbReference type="InterPro" id="IPR042240">
    <property type="entry name" value="CHASE_sf"/>
</dbReference>
<evidence type="ECO:0000256" key="5">
    <source>
        <dbReference type="ARBA" id="ARBA00022989"/>
    </source>
</evidence>
<dbReference type="InterPro" id="IPR001633">
    <property type="entry name" value="EAL_dom"/>
</dbReference>
<dbReference type="NCBIfam" id="TIGR00254">
    <property type="entry name" value="GGDEF"/>
    <property type="match status" value="1"/>
</dbReference>
<feature type="domain" description="EAL" evidence="9">
    <location>
        <begin position="490"/>
        <end position="744"/>
    </location>
</feature>
<dbReference type="Gene3D" id="3.30.70.270">
    <property type="match status" value="1"/>
</dbReference>
<keyword evidence="3" id="KW-0973">c-di-GMP</keyword>
<dbReference type="RefSeq" id="WP_069182294.1">
    <property type="nucleotide sequence ID" value="NZ_BGZH01000001.1"/>
</dbReference>
<dbReference type="PROSITE" id="PS50887">
    <property type="entry name" value="GGDEF"/>
    <property type="match status" value="1"/>
</dbReference>
<dbReference type="InterPro" id="IPR000160">
    <property type="entry name" value="GGDEF_dom"/>
</dbReference>
<dbReference type="Pfam" id="PF03924">
    <property type="entry name" value="CHASE"/>
    <property type="match status" value="1"/>
</dbReference>
<dbReference type="InterPro" id="IPR043128">
    <property type="entry name" value="Rev_trsase/Diguanyl_cyclase"/>
</dbReference>
<dbReference type="EMBL" id="BGZH01000001">
    <property type="protein sequence ID" value="GBO84261.1"/>
    <property type="molecule type" value="Genomic_DNA"/>
</dbReference>
<feature type="domain" description="GGDEF" evidence="10">
    <location>
        <begin position="348"/>
        <end position="481"/>
    </location>
</feature>
<dbReference type="FunFam" id="3.20.20.450:FF:000001">
    <property type="entry name" value="Cyclic di-GMP phosphodiesterase yahA"/>
    <property type="match status" value="1"/>
</dbReference>
<dbReference type="CDD" id="cd01948">
    <property type="entry name" value="EAL"/>
    <property type="match status" value="1"/>
</dbReference>
<gene>
    <name evidence="11" type="ORF">MS5N3_17120</name>
</gene>
<evidence type="ECO:0000313" key="11">
    <source>
        <dbReference type="EMBL" id="GBO84261.1"/>
    </source>
</evidence>
<keyword evidence="4 7" id="KW-0812">Transmembrane</keyword>
<dbReference type="InterPro" id="IPR029787">
    <property type="entry name" value="Nucleotide_cyclase"/>
</dbReference>
<dbReference type="PROSITE" id="PS50839">
    <property type="entry name" value="CHASE"/>
    <property type="match status" value="1"/>
</dbReference>
<protein>
    <recommendedName>
        <fullName evidence="2">cyclic-guanylate-specific phosphodiesterase</fullName>
        <ecNumber evidence="2">3.1.4.52</ecNumber>
    </recommendedName>
</protein>
<dbReference type="GO" id="GO:0007165">
    <property type="term" value="P:signal transduction"/>
    <property type="evidence" value="ECO:0007669"/>
    <property type="project" value="UniProtKB-ARBA"/>
</dbReference>
<feature type="domain" description="CHASE" evidence="8">
    <location>
        <begin position="112"/>
        <end position="197"/>
    </location>
</feature>
<feature type="transmembrane region" description="Helical" evidence="7">
    <location>
        <begin position="20"/>
        <end position="39"/>
    </location>
</feature>
<evidence type="ECO:0000256" key="3">
    <source>
        <dbReference type="ARBA" id="ARBA00022636"/>
    </source>
</evidence>
<dbReference type="Proteomes" id="UP000340077">
    <property type="component" value="Unassembled WGS sequence"/>
</dbReference>
<evidence type="ECO:0000256" key="1">
    <source>
        <dbReference type="ARBA" id="ARBA00004370"/>
    </source>
</evidence>
<dbReference type="Pfam" id="PF00990">
    <property type="entry name" value="GGDEF"/>
    <property type="match status" value="1"/>
</dbReference>
<evidence type="ECO:0000259" key="10">
    <source>
        <dbReference type="PROSITE" id="PS50887"/>
    </source>
</evidence>
<dbReference type="PROSITE" id="PS50883">
    <property type="entry name" value="EAL"/>
    <property type="match status" value="1"/>
</dbReference>
<sequence>MDQPASPPKAVVSGLLSPAFPVVIFLVFLGLAAGLRYGLVQQDRNQVEANLANEARAMANHLEREFLIHAEAIRRMAKRLETDPSKTEQEWRRDARNYLDDFGVYQAIEWIDSDFIIRWLEPVTDNEEVIGYNVAFNEERRQALERAKQSGTWDLSGVINLRQGGKGMVIYAPVGAGPENNGFMAGVFRMEVLARQLLTERVLESFRIEILEAGQVSYELNASQPVSGDFSREQAVDLPTLDWTLTLRPSTEWVESQYSHWPALTFTTFLLMGLLTSLTTLLVQLILKRNRALLKTRRELDQEIEQRTAIQKDLARLESTDTLTGLANRRFFMEDLSHTLNIADRQMRQVALVMLDLDRFQTLNDSLGHQFGDELLIKVSERLNRLSNERLLVAYSGGDEFMFCQQQVDDIDDIIHLLGQIKQCFDQPFEVQGQSHSITATMGIAVYPQSGLDADTLLRNADIALYRAKEQGRNTYQFYTEGMQEREVMRLELDKDLSQALANNEFVLFYQPQLNLDTGEIQSVEALIRWRHPRRGLLPPVEFIPLAEESGRITDIGRWVVLAACRQLAAWRGTPQENLRIAVNLSGRELDDEDLVDHIREALAAENVPADRLEVELTEEIFIQNIEHNLNQLSRLHQLGVHLAIDDFGVGYSSLGYLRDFPVDLLKIDRSFITEVTERHDDAVITRAVINLAHNLGIEVVAEGVETEEQLNFLKSYRCNFAQGYLISRPIPVSDLEKALASGVLVADITADSGL</sequence>
<proteinExistence type="predicted"/>
<keyword evidence="6 7" id="KW-0472">Membrane</keyword>
<dbReference type="SUPFAM" id="SSF141868">
    <property type="entry name" value="EAL domain-like"/>
    <property type="match status" value="1"/>
</dbReference>
<dbReference type="Gene3D" id="3.30.450.350">
    <property type="entry name" value="CHASE domain"/>
    <property type="match status" value="1"/>
</dbReference>
<dbReference type="Pfam" id="PF00563">
    <property type="entry name" value="EAL"/>
    <property type="match status" value="1"/>
</dbReference>
<dbReference type="Gene3D" id="3.20.20.450">
    <property type="entry name" value="EAL domain"/>
    <property type="match status" value="1"/>
</dbReference>
<reference evidence="11 12" key="1">
    <citation type="journal article" date="2019" name="J. Gen. Appl. Microbiol.">
        <title>Aerobic degradation of cis-dichloroethene by the marine bacterium Marinobacter salsuginis strain 5N-3.</title>
        <authorList>
            <person name="Inoue Y."/>
            <person name="Fukunaga Y."/>
            <person name="Katsumata H."/>
            <person name="Ohji S."/>
            <person name="Hosoyama A."/>
            <person name="Mori K."/>
            <person name="Ando K."/>
        </authorList>
    </citation>
    <scope>NUCLEOTIDE SEQUENCE [LARGE SCALE GENOMIC DNA]</scope>
    <source>
        <strain evidence="11 12">5N-3</strain>
    </source>
</reference>
<dbReference type="InterPro" id="IPR006189">
    <property type="entry name" value="CHASE_dom"/>
</dbReference>
<evidence type="ECO:0000256" key="4">
    <source>
        <dbReference type="ARBA" id="ARBA00022692"/>
    </source>
</evidence>
<dbReference type="SMART" id="SM00052">
    <property type="entry name" value="EAL"/>
    <property type="match status" value="1"/>
</dbReference>
<dbReference type="CDD" id="cd01949">
    <property type="entry name" value="GGDEF"/>
    <property type="match status" value="1"/>
</dbReference>
<dbReference type="EC" id="3.1.4.52" evidence="2"/>
<comment type="subcellular location">
    <subcellularLocation>
        <location evidence="1">Membrane</location>
    </subcellularLocation>
</comment>
<dbReference type="GO" id="GO:0071111">
    <property type="term" value="F:cyclic-guanylate-specific phosphodiesterase activity"/>
    <property type="evidence" value="ECO:0007669"/>
    <property type="project" value="UniProtKB-EC"/>
</dbReference>
<dbReference type="GO" id="GO:0016020">
    <property type="term" value="C:membrane"/>
    <property type="evidence" value="ECO:0007669"/>
    <property type="project" value="UniProtKB-SubCell"/>
</dbReference>
<keyword evidence="12" id="KW-1185">Reference proteome</keyword>
<comment type="caution">
    <text evidence="11">The sequence shown here is derived from an EMBL/GenBank/DDBJ whole genome shotgun (WGS) entry which is preliminary data.</text>
</comment>
<dbReference type="SMART" id="SM00267">
    <property type="entry name" value="GGDEF"/>
    <property type="match status" value="1"/>
</dbReference>
<evidence type="ECO:0000256" key="7">
    <source>
        <dbReference type="SAM" id="Phobius"/>
    </source>
</evidence>
<feature type="transmembrane region" description="Helical" evidence="7">
    <location>
        <begin position="263"/>
        <end position="287"/>
    </location>
</feature>
<evidence type="ECO:0000256" key="6">
    <source>
        <dbReference type="ARBA" id="ARBA00023136"/>
    </source>
</evidence>
<dbReference type="InterPro" id="IPR035919">
    <property type="entry name" value="EAL_sf"/>
</dbReference>